<name>A0A8D5GA18_9PROT</name>
<keyword evidence="2" id="KW-0175">Coiled coil</keyword>
<dbReference type="InterPro" id="IPR058637">
    <property type="entry name" value="YknX-like_C"/>
</dbReference>
<dbReference type="InterPro" id="IPR006143">
    <property type="entry name" value="RND_pump_MFP"/>
</dbReference>
<proteinExistence type="inferred from homology"/>
<feature type="domain" description="YknX-like C-terminal permuted SH3-like" evidence="3">
    <location>
        <begin position="296"/>
        <end position="364"/>
    </location>
</feature>
<dbReference type="GO" id="GO:1990281">
    <property type="term" value="C:efflux pump complex"/>
    <property type="evidence" value="ECO:0007669"/>
    <property type="project" value="TreeGrafter"/>
</dbReference>
<evidence type="ECO:0000256" key="1">
    <source>
        <dbReference type="ARBA" id="ARBA00009477"/>
    </source>
</evidence>
<keyword evidence="5" id="KW-1185">Reference proteome</keyword>
<reference evidence="4" key="1">
    <citation type="journal article" date="2021" name="Arch. Microbiol.">
        <title>Methyloradius palustris gen. nov., sp. nov., a methanol-oxidizing bacterium isolated from snow.</title>
        <authorList>
            <person name="Miyadera T."/>
            <person name="Kojima H."/>
            <person name="Fukui M."/>
        </authorList>
    </citation>
    <scope>NUCLEOTIDE SEQUENCE</scope>
    <source>
        <strain evidence="4">Zm11</strain>
    </source>
</reference>
<dbReference type="Gene3D" id="1.10.287.470">
    <property type="entry name" value="Helix hairpin bin"/>
    <property type="match status" value="1"/>
</dbReference>
<dbReference type="Pfam" id="PF25989">
    <property type="entry name" value="YknX_C"/>
    <property type="match status" value="1"/>
</dbReference>
<gene>
    <name evidence="4" type="ORF">ZMTM_00220</name>
</gene>
<dbReference type="PANTHER" id="PTHR30469">
    <property type="entry name" value="MULTIDRUG RESISTANCE PROTEIN MDTA"/>
    <property type="match status" value="1"/>
</dbReference>
<feature type="coiled-coil region" evidence="2">
    <location>
        <begin position="107"/>
        <end position="134"/>
    </location>
</feature>
<evidence type="ECO:0000256" key="2">
    <source>
        <dbReference type="SAM" id="Coils"/>
    </source>
</evidence>
<protein>
    <submittedName>
        <fullName evidence="4">Hemolysin secretion protein D</fullName>
    </submittedName>
</protein>
<evidence type="ECO:0000313" key="4">
    <source>
        <dbReference type="EMBL" id="BCM23763.1"/>
    </source>
</evidence>
<accession>A0A8D5GA18</accession>
<sequence>MKYLSLDLKFTSASIQAFLISTLAINLVACGAKSPSAEAAKAQPVIAVELVSPSTKDWQEQITASGNVAAWQEATIGVEVGGVKLDSVLVNVGDQVRKGQLLAQFNEDSLRTDLAQQEAAVALAEANLGKANSEYDRAKLLETTGSISQQDITQYQTTAATASANLASAKALRDASLLKIRYAKIIAPDDGVISSRTATVGAVGTVGSELFKLIRNNRLEWRAEVDAENLGRIQSGKAVTLLRPDGKQVIGSVRQLAPTIDSNTRYGLVYVDLPAHSGLTAGMYVKGLFSTGVKPALTVPESTIMFRDGNNYVMKIDAENRAHQIKVTTGRRQDQQIEISNNLSVDDKLILSGASFVNDGDLVSVSANTSINKDGAQ</sequence>
<dbReference type="NCBIfam" id="TIGR01730">
    <property type="entry name" value="RND_mfp"/>
    <property type="match status" value="1"/>
</dbReference>
<dbReference type="Proteomes" id="UP000826722">
    <property type="component" value="Chromosome"/>
</dbReference>
<dbReference type="PANTHER" id="PTHR30469:SF15">
    <property type="entry name" value="HLYD FAMILY OF SECRETION PROTEINS"/>
    <property type="match status" value="1"/>
</dbReference>
<dbReference type="GO" id="GO:0015562">
    <property type="term" value="F:efflux transmembrane transporter activity"/>
    <property type="evidence" value="ECO:0007669"/>
    <property type="project" value="TreeGrafter"/>
</dbReference>
<dbReference type="RefSeq" id="WP_221764347.1">
    <property type="nucleotide sequence ID" value="NZ_AP024110.1"/>
</dbReference>
<evidence type="ECO:0000313" key="5">
    <source>
        <dbReference type="Proteomes" id="UP000826722"/>
    </source>
</evidence>
<dbReference type="Gene3D" id="2.40.30.170">
    <property type="match status" value="1"/>
</dbReference>
<dbReference type="KEGG" id="mpau:ZMTM_00220"/>
<dbReference type="Gene3D" id="2.40.420.20">
    <property type="match status" value="1"/>
</dbReference>
<organism evidence="4 5">
    <name type="scientific">Methyloradius palustris</name>
    <dbReference type="NCBI Taxonomy" id="2778876"/>
    <lineage>
        <taxon>Bacteria</taxon>
        <taxon>Pseudomonadati</taxon>
        <taxon>Pseudomonadota</taxon>
        <taxon>Betaproteobacteria</taxon>
        <taxon>Nitrosomonadales</taxon>
        <taxon>Methylophilaceae</taxon>
        <taxon>Methyloradius</taxon>
    </lineage>
</organism>
<dbReference type="EMBL" id="AP024110">
    <property type="protein sequence ID" value="BCM23763.1"/>
    <property type="molecule type" value="Genomic_DNA"/>
</dbReference>
<comment type="similarity">
    <text evidence="1">Belongs to the membrane fusion protein (MFP) (TC 8.A.1) family.</text>
</comment>
<evidence type="ECO:0000259" key="3">
    <source>
        <dbReference type="Pfam" id="PF25989"/>
    </source>
</evidence>
<dbReference type="Gene3D" id="2.40.50.100">
    <property type="match status" value="1"/>
</dbReference>
<dbReference type="SUPFAM" id="SSF111369">
    <property type="entry name" value="HlyD-like secretion proteins"/>
    <property type="match status" value="1"/>
</dbReference>
<dbReference type="AlphaFoldDB" id="A0A8D5GA18"/>